<gene>
    <name evidence="1" type="ORF">E2C01_026665</name>
</gene>
<dbReference type="Proteomes" id="UP000324222">
    <property type="component" value="Unassembled WGS sequence"/>
</dbReference>
<protein>
    <submittedName>
        <fullName evidence="1">Uncharacterized protein</fullName>
    </submittedName>
</protein>
<dbReference type="AlphaFoldDB" id="A0A5B7EG60"/>
<reference evidence="1 2" key="1">
    <citation type="submission" date="2019-05" db="EMBL/GenBank/DDBJ databases">
        <title>Another draft genome of Portunus trituberculatus and its Hox gene families provides insights of decapod evolution.</title>
        <authorList>
            <person name="Jeong J.-H."/>
            <person name="Song I."/>
            <person name="Kim S."/>
            <person name="Choi T."/>
            <person name="Kim D."/>
            <person name="Ryu S."/>
            <person name="Kim W."/>
        </authorList>
    </citation>
    <scope>NUCLEOTIDE SEQUENCE [LARGE SCALE GENOMIC DNA]</scope>
    <source>
        <tissue evidence="1">Muscle</tissue>
    </source>
</reference>
<keyword evidence="2" id="KW-1185">Reference proteome</keyword>
<sequence>MECPHIAKFRPQSQHDLYSLIDHLVDSATLRDIFSNKCINQSINQSVLWGRIASKDVTESDSSKVAGFARNDVTHPGLGSADRRNCKQYLCPMVTYGKISP</sequence>
<organism evidence="1 2">
    <name type="scientific">Portunus trituberculatus</name>
    <name type="common">Swimming crab</name>
    <name type="synonym">Neptunus trituberculatus</name>
    <dbReference type="NCBI Taxonomy" id="210409"/>
    <lineage>
        <taxon>Eukaryota</taxon>
        <taxon>Metazoa</taxon>
        <taxon>Ecdysozoa</taxon>
        <taxon>Arthropoda</taxon>
        <taxon>Crustacea</taxon>
        <taxon>Multicrustacea</taxon>
        <taxon>Malacostraca</taxon>
        <taxon>Eumalacostraca</taxon>
        <taxon>Eucarida</taxon>
        <taxon>Decapoda</taxon>
        <taxon>Pleocyemata</taxon>
        <taxon>Brachyura</taxon>
        <taxon>Eubrachyura</taxon>
        <taxon>Portunoidea</taxon>
        <taxon>Portunidae</taxon>
        <taxon>Portuninae</taxon>
        <taxon>Portunus</taxon>
    </lineage>
</organism>
<evidence type="ECO:0000313" key="1">
    <source>
        <dbReference type="EMBL" id="MPC33321.1"/>
    </source>
</evidence>
<accession>A0A5B7EG60</accession>
<proteinExistence type="predicted"/>
<dbReference type="EMBL" id="VSRR010002806">
    <property type="protein sequence ID" value="MPC33321.1"/>
    <property type="molecule type" value="Genomic_DNA"/>
</dbReference>
<evidence type="ECO:0000313" key="2">
    <source>
        <dbReference type="Proteomes" id="UP000324222"/>
    </source>
</evidence>
<name>A0A5B7EG60_PORTR</name>
<comment type="caution">
    <text evidence="1">The sequence shown here is derived from an EMBL/GenBank/DDBJ whole genome shotgun (WGS) entry which is preliminary data.</text>
</comment>